<dbReference type="KEGG" id="ctp:CTRG_03007"/>
<evidence type="ECO:0000313" key="1">
    <source>
        <dbReference type="EMBL" id="EER34189.1"/>
    </source>
</evidence>
<reference evidence="1 2" key="1">
    <citation type="journal article" date="2009" name="Nature">
        <title>Evolution of pathogenicity and sexual reproduction in eight Candida genomes.</title>
        <authorList>
            <person name="Butler G."/>
            <person name="Rasmussen M.D."/>
            <person name="Lin M.F."/>
            <person name="Santos M.A."/>
            <person name="Sakthikumar S."/>
            <person name="Munro C.A."/>
            <person name="Rheinbay E."/>
            <person name="Grabherr M."/>
            <person name="Forche A."/>
            <person name="Reedy J.L."/>
            <person name="Agrafioti I."/>
            <person name="Arnaud M.B."/>
            <person name="Bates S."/>
            <person name="Brown A.J."/>
            <person name="Brunke S."/>
            <person name="Costanzo M.C."/>
            <person name="Fitzpatrick D.A."/>
            <person name="de Groot P.W."/>
            <person name="Harris D."/>
            <person name="Hoyer L.L."/>
            <person name="Hube B."/>
            <person name="Klis F.M."/>
            <person name="Kodira C."/>
            <person name="Lennard N."/>
            <person name="Logue M.E."/>
            <person name="Martin R."/>
            <person name="Neiman A.M."/>
            <person name="Nikolaou E."/>
            <person name="Quail M.A."/>
            <person name="Quinn J."/>
            <person name="Santos M.C."/>
            <person name="Schmitzberger F.F."/>
            <person name="Sherlock G."/>
            <person name="Shah P."/>
            <person name="Silverstein K.A."/>
            <person name="Skrzypek M.S."/>
            <person name="Soll D."/>
            <person name="Staggs R."/>
            <person name="Stansfield I."/>
            <person name="Stumpf M.P."/>
            <person name="Sudbery P.E."/>
            <person name="Srikantha T."/>
            <person name="Zeng Q."/>
            <person name="Berman J."/>
            <person name="Berriman M."/>
            <person name="Heitman J."/>
            <person name="Gow N.A."/>
            <person name="Lorenz M.C."/>
            <person name="Birren B.W."/>
            <person name="Kellis M."/>
            <person name="Cuomo C.A."/>
        </authorList>
    </citation>
    <scope>NUCLEOTIDE SEQUENCE [LARGE SCALE GENOMIC DNA]</scope>
    <source>
        <strain evidence="2">ATCC MYA-3404 / T1</strain>
    </source>
</reference>
<proteinExistence type="predicted"/>
<dbReference type="GeneID" id="8298492"/>
<keyword evidence="2" id="KW-1185">Reference proteome</keyword>
<name>C5M9D5_CANTT</name>
<dbReference type="HOGENOM" id="CLU_1875173_0_0_1"/>
<organism evidence="1 2">
    <name type="scientific">Candida tropicalis (strain ATCC MYA-3404 / T1)</name>
    <name type="common">Yeast</name>
    <dbReference type="NCBI Taxonomy" id="294747"/>
    <lineage>
        <taxon>Eukaryota</taxon>
        <taxon>Fungi</taxon>
        <taxon>Dikarya</taxon>
        <taxon>Ascomycota</taxon>
        <taxon>Saccharomycotina</taxon>
        <taxon>Pichiomycetes</taxon>
        <taxon>Debaryomycetaceae</taxon>
        <taxon>Candida/Lodderomyces clade</taxon>
        <taxon>Candida</taxon>
    </lineage>
</organism>
<dbReference type="VEuPathDB" id="FungiDB:CTRG_03007"/>
<sequence length="136" mass="14969">MKESNNFSNRTDGDDREEPKYLIPLSYKSENSLSDFNSLKYATKYGYKLSSIPLDLSITKSGLCSNACNNINRNFAYNSCGLEYSDLSTDGPSPLISLSNSSVVVETGYSYIPVCLPTKSCSIKSILEPFLVPSFS</sequence>
<dbReference type="AlphaFoldDB" id="C5M9D5"/>
<protein>
    <submittedName>
        <fullName evidence="1">Uncharacterized protein</fullName>
    </submittedName>
</protein>
<gene>
    <name evidence="1" type="ORF">CTRG_03007</name>
</gene>
<dbReference type="RefSeq" id="XP_002548710.1">
    <property type="nucleotide sequence ID" value="XM_002548664.1"/>
</dbReference>
<evidence type="ECO:0000313" key="2">
    <source>
        <dbReference type="Proteomes" id="UP000002037"/>
    </source>
</evidence>
<dbReference type="EMBL" id="GG692397">
    <property type="protein sequence ID" value="EER34189.1"/>
    <property type="molecule type" value="Genomic_DNA"/>
</dbReference>
<dbReference type="Proteomes" id="UP000002037">
    <property type="component" value="Unassembled WGS sequence"/>
</dbReference>
<accession>C5M9D5</accession>